<organism evidence="1 2">
    <name type="scientific">Puccinia striiformis f. sp. tritici PST-78</name>
    <dbReference type="NCBI Taxonomy" id="1165861"/>
    <lineage>
        <taxon>Eukaryota</taxon>
        <taxon>Fungi</taxon>
        <taxon>Dikarya</taxon>
        <taxon>Basidiomycota</taxon>
        <taxon>Pucciniomycotina</taxon>
        <taxon>Pucciniomycetes</taxon>
        <taxon>Pucciniales</taxon>
        <taxon>Pucciniaceae</taxon>
        <taxon>Puccinia</taxon>
    </lineage>
</organism>
<dbReference type="Proteomes" id="UP000054564">
    <property type="component" value="Unassembled WGS sequence"/>
</dbReference>
<evidence type="ECO:0000313" key="1">
    <source>
        <dbReference type="EMBL" id="KNE88174.1"/>
    </source>
</evidence>
<accession>A0A0L0UN41</accession>
<keyword evidence="2" id="KW-1185">Reference proteome</keyword>
<evidence type="ECO:0000313" key="2">
    <source>
        <dbReference type="Proteomes" id="UP000054564"/>
    </source>
</evidence>
<protein>
    <submittedName>
        <fullName evidence="1">Uncharacterized protein</fullName>
    </submittedName>
</protein>
<proteinExistence type="predicted"/>
<dbReference type="EMBL" id="AJIL01002918">
    <property type="protein sequence ID" value="KNE88174.1"/>
    <property type="molecule type" value="Genomic_DNA"/>
</dbReference>
<name>A0A0L0UN41_9BASI</name>
<comment type="caution">
    <text evidence="1">The sequence shown here is derived from an EMBL/GenBank/DDBJ whole genome shotgun (WGS) entry which is preliminary data.</text>
</comment>
<reference evidence="2" key="1">
    <citation type="submission" date="2014-03" db="EMBL/GenBank/DDBJ databases">
        <title>The Genome Sequence of Puccinia striiformis f. sp. tritici PST-78.</title>
        <authorList>
            <consortium name="The Broad Institute Genome Sequencing Platform"/>
            <person name="Cuomo C."/>
            <person name="Hulbert S."/>
            <person name="Chen X."/>
            <person name="Walker B."/>
            <person name="Young S.K."/>
            <person name="Zeng Q."/>
            <person name="Gargeya S."/>
            <person name="Fitzgerald M."/>
            <person name="Haas B."/>
            <person name="Abouelleil A."/>
            <person name="Alvarado L."/>
            <person name="Arachchi H.M."/>
            <person name="Berlin A.M."/>
            <person name="Chapman S.B."/>
            <person name="Goldberg J."/>
            <person name="Griggs A."/>
            <person name="Gujja S."/>
            <person name="Hansen M."/>
            <person name="Howarth C."/>
            <person name="Imamovic A."/>
            <person name="Larimer J."/>
            <person name="McCowan C."/>
            <person name="Montmayeur A."/>
            <person name="Murphy C."/>
            <person name="Neiman D."/>
            <person name="Pearson M."/>
            <person name="Priest M."/>
            <person name="Roberts A."/>
            <person name="Saif S."/>
            <person name="Shea T."/>
            <person name="Sisk P."/>
            <person name="Sykes S."/>
            <person name="Wortman J."/>
            <person name="Nusbaum C."/>
            <person name="Birren B."/>
        </authorList>
    </citation>
    <scope>NUCLEOTIDE SEQUENCE [LARGE SCALE GENOMIC DNA]</scope>
    <source>
        <strain evidence="2">race PST-78</strain>
    </source>
</reference>
<dbReference type="AlphaFoldDB" id="A0A0L0UN41"/>
<sequence>MNPNENSATQINISLNDLMKDAQRIHEYRGDNSYSLGSFLREVDTLLPLFNINPGLKAYIYERTIINKIQGPALDVVRTLGHTSWEDVKVALIAAFGVKESYHQLYQEAFSLKNTN</sequence>
<feature type="non-terminal residue" evidence="1">
    <location>
        <position position="116"/>
    </location>
</feature>
<gene>
    <name evidence="1" type="ORF">PSTG_18431</name>
</gene>